<protein>
    <submittedName>
        <fullName evidence="5">Transcriptional regulator HxlR family (Modular protein)</fullName>
    </submittedName>
</protein>
<dbReference type="SUPFAM" id="SSF46785">
    <property type="entry name" value="Winged helix' DNA-binding domain"/>
    <property type="match status" value="1"/>
</dbReference>
<dbReference type="RefSeq" id="WP_144733590.1">
    <property type="nucleotide sequence ID" value="NZ_ML675590.1"/>
</dbReference>
<dbReference type="Pfam" id="PF01638">
    <property type="entry name" value="HxlR"/>
    <property type="match status" value="1"/>
</dbReference>
<dbReference type="Gene3D" id="1.10.10.10">
    <property type="entry name" value="Winged helix-like DNA-binding domain superfamily/Winged helix DNA-binding domain"/>
    <property type="match status" value="1"/>
</dbReference>
<dbReference type="EMBL" id="VOAH01000015">
    <property type="protein sequence ID" value="TVP39409.1"/>
    <property type="molecule type" value="Genomic_DNA"/>
</dbReference>
<evidence type="ECO:0000313" key="6">
    <source>
        <dbReference type="Proteomes" id="UP000315289"/>
    </source>
</evidence>
<dbReference type="GO" id="GO:0003677">
    <property type="term" value="F:DNA binding"/>
    <property type="evidence" value="ECO:0007669"/>
    <property type="project" value="UniProtKB-KW"/>
</dbReference>
<evidence type="ECO:0000256" key="2">
    <source>
        <dbReference type="ARBA" id="ARBA00023125"/>
    </source>
</evidence>
<evidence type="ECO:0000259" key="4">
    <source>
        <dbReference type="PROSITE" id="PS51118"/>
    </source>
</evidence>
<name>A0A557SS37_9ARCH</name>
<reference evidence="5 6" key="1">
    <citation type="journal article" date="2019" name="Front. Microbiol.">
        <title>Ammonia Oxidation by the Arctic Terrestrial Thaumarchaeote Candidatus Nitrosocosmicus arcticus Is Stimulated by Increasing Temperatures.</title>
        <authorList>
            <person name="Alves R.J.E."/>
            <person name="Kerou M."/>
            <person name="Zappe A."/>
            <person name="Bittner R."/>
            <person name="Abby S.S."/>
            <person name="Schmidt H.A."/>
            <person name="Pfeifer K."/>
            <person name="Schleper C."/>
        </authorList>
    </citation>
    <scope>NUCLEOTIDE SEQUENCE [LARGE SCALE GENOMIC DNA]</scope>
    <source>
        <strain evidence="5 6">Kfb</strain>
    </source>
</reference>
<dbReference type="InterPro" id="IPR002577">
    <property type="entry name" value="HTH_HxlR"/>
</dbReference>
<organism evidence="5 6">
    <name type="scientific">Candidatus Nitrosocosmicus arcticus</name>
    <dbReference type="NCBI Taxonomy" id="2035267"/>
    <lineage>
        <taxon>Archaea</taxon>
        <taxon>Nitrososphaerota</taxon>
        <taxon>Nitrososphaeria</taxon>
        <taxon>Nitrososphaerales</taxon>
        <taxon>Nitrososphaeraceae</taxon>
        <taxon>Candidatus Nitrosocosmicus</taxon>
    </lineage>
</organism>
<feature type="domain" description="HTH hxlR-type" evidence="4">
    <location>
        <begin position="28"/>
        <end position="127"/>
    </location>
</feature>
<comment type="caution">
    <text evidence="5">The sequence shown here is derived from an EMBL/GenBank/DDBJ whole genome shotgun (WGS) entry which is preliminary data.</text>
</comment>
<dbReference type="PROSITE" id="PS51118">
    <property type="entry name" value="HTH_HXLR"/>
    <property type="match status" value="1"/>
</dbReference>
<dbReference type="Proteomes" id="UP000315289">
    <property type="component" value="Unassembled WGS sequence"/>
</dbReference>
<dbReference type="InterPro" id="IPR036390">
    <property type="entry name" value="WH_DNA-bd_sf"/>
</dbReference>
<keyword evidence="3" id="KW-0804">Transcription</keyword>
<sequence>MRYPNEYEEKGYEKEDCIIRPQVKIVNCPIKTSLGVLGKKWTMLIIRDIGFLKIKRFNRILESIPGLTPRVLSMRLKELEKEGIIRCKEVRKDQVMILWSLTEKGEDILPILLMLTAFGSKWYSDIVFEDKKPRRLDEVFSQPETRQRILEYNKRYRFK</sequence>
<gene>
    <name evidence="5" type="ORF">NARC_150003</name>
</gene>
<proteinExistence type="predicted"/>
<keyword evidence="2" id="KW-0238">DNA-binding</keyword>
<dbReference type="PANTHER" id="PTHR33204:SF18">
    <property type="entry name" value="TRANSCRIPTIONAL REGULATORY PROTEIN"/>
    <property type="match status" value="1"/>
</dbReference>
<accession>A0A557SS37</accession>
<dbReference type="OrthoDB" id="10490at2157"/>
<dbReference type="AlphaFoldDB" id="A0A557SS37"/>
<keyword evidence="1" id="KW-0805">Transcription regulation</keyword>
<evidence type="ECO:0000256" key="3">
    <source>
        <dbReference type="ARBA" id="ARBA00023163"/>
    </source>
</evidence>
<dbReference type="InterPro" id="IPR036388">
    <property type="entry name" value="WH-like_DNA-bd_sf"/>
</dbReference>
<dbReference type="PANTHER" id="PTHR33204">
    <property type="entry name" value="TRANSCRIPTIONAL REGULATOR, MARR FAMILY"/>
    <property type="match status" value="1"/>
</dbReference>
<evidence type="ECO:0000256" key="1">
    <source>
        <dbReference type="ARBA" id="ARBA00023015"/>
    </source>
</evidence>
<keyword evidence="6" id="KW-1185">Reference proteome</keyword>
<evidence type="ECO:0000313" key="5">
    <source>
        <dbReference type="EMBL" id="TVP39409.1"/>
    </source>
</evidence>